<dbReference type="RefSeq" id="WP_220272098.1">
    <property type="nucleotide sequence ID" value="NZ_NXLQ01000143.1"/>
</dbReference>
<accession>A0A3D8I2N5</accession>
<comment type="caution">
    <text evidence="2">The sequence shown here is derived from an EMBL/GenBank/DDBJ whole genome shotgun (WGS) entry which is preliminary data.</text>
</comment>
<organism evidence="2 3">
    <name type="scientific">Helicobacter didelphidarum</name>
    <dbReference type="NCBI Taxonomy" id="2040648"/>
    <lineage>
        <taxon>Bacteria</taxon>
        <taxon>Pseudomonadati</taxon>
        <taxon>Campylobacterota</taxon>
        <taxon>Epsilonproteobacteria</taxon>
        <taxon>Campylobacterales</taxon>
        <taxon>Helicobacteraceae</taxon>
        <taxon>Helicobacter</taxon>
    </lineage>
</organism>
<evidence type="ECO:0000256" key="1">
    <source>
        <dbReference type="SAM" id="MobiDB-lite"/>
    </source>
</evidence>
<gene>
    <name evidence="2" type="ORF">CQA53_11565</name>
</gene>
<reference evidence="2 3" key="1">
    <citation type="submission" date="2018-04" db="EMBL/GenBank/DDBJ databases">
        <title>Novel Campyloabacter and Helicobacter Species and Strains.</title>
        <authorList>
            <person name="Mannion A.J."/>
            <person name="Shen Z."/>
            <person name="Fox J.G."/>
        </authorList>
    </citation>
    <scope>NUCLEOTIDE SEQUENCE [LARGE SCALE GENOMIC DNA]</scope>
    <source>
        <strain evidence="2 3">MIT 17-337</strain>
    </source>
</reference>
<dbReference type="EMBL" id="NXLQ01000143">
    <property type="protein sequence ID" value="RDU59246.1"/>
    <property type="molecule type" value="Genomic_DNA"/>
</dbReference>
<evidence type="ECO:0000313" key="2">
    <source>
        <dbReference type="EMBL" id="RDU59246.1"/>
    </source>
</evidence>
<feature type="region of interest" description="Disordered" evidence="1">
    <location>
        <begin position="292"/>
        <end position="312"/>
    </location>
</feature>
<dbReference type="Proteomes" id="UP000256379">
    <property type="component" value="Unassembled WGS sequence"/>
</dbReference>
<proteinExistence type="predicted"/>
<sequence>KGLECHCSEFEKIPIHRRELGMAGGVVTYGVAIGESYITHTLDEYLAKERVEKWGQRSARMLIKLNGGLTSLLQAKIEGKSNERALVETSTGIVIGSGTGYLATQNSYGKTLIQKGTNLAQQTLSQTSKLASSSATRLTSSRFASNIAVKTGVSILTRIGTGAAAGATVGSTAPIVGTIIGAIAGALIAGMINDAIFADEDEQLEKDKAHNAEIERLEKAYNLKIDRINDYLVRNKYIELRILDDIESEILCKEASNLKSSYFKTILLMQSFPNYLDRDKEFYDTLQQKELDTSKDSKERNSKEKDKAQSKEPKITPIANAIPLTIEIEKCYDGASGNLLKNTTIYLYNHRFKRVVAKGQSDERGKLIVHNVYVGKENTID</sequence>
<feature type="non-terminal residue" evidence="2">
    <location>
        <position position="1"/>
    </location>
</feature>
<dbReference type="AlphaFoldDB" id="A0A3D8I2N5"/>
<feature type="non-terminal residue" evidence="2">
    <location>
        <position position="381"/>
    </location>
</feature>
<evidence type="ECO:0000313" key="3">
    <source>
        <dbReference type="Proteomes" id="UP000256379"/>
    </source>
</evidence>
<name>A0A3D8I2N5_9HELI</name>
<keyword evidence="3" id="KW-1185">Reference proteome</keyword>
<protein>
    <submittedName>
        <fullName evidence="2">Uncharacterized protein</fullName>
    </submittedName>
</protein>